<protein>
    <submittedName>
        <fullName evidence="3">Conjugation system TraG family ATPase</fullName>
    </submittedName>
</protein>
<dbReference type="Pfam" id="PF12991">
    <property type="entry name" value="DUF3875"/>
    <property type="match status" value="1"/>
</dbReference>
<reference evidence="3 4" key="1">
    <citation type="submission" date="2018-05" db="EMBL/GenBank/DDBJ databases">
        <title>Genomic Encyclopedia of Archaeal and Bacterial Type Strains, Phase II (KMG-II): from individual species to whole genera.</title>
        <authorList>
            <person name="Goeker M."/>
        </authorList>
    </citation>
    <scope>NUCLEOTIDE SEQUENCE [LARGE SCALE GENOMIC DNA]</scope>
    <source>
        <strain evidence="3 4">DSM 22214</strain>
    </source>
</reference>
<dbReference type="Gene3D" id="1.10.8.730">
    <property type="match status" value="1"/>
</dbReference>
<dbReference type="Gene3D" id="3.40.50.300">
    <property type="entry name" value="P-loop containing nucleotide triphosphate hydrolases"/>
    <property type="match status" value="1"/>
</dbReference>
<dbReference type="EMBL" id="QGGO01000044">
    <property type="protein sequence ID" value="PWK16795.1"/>
    <property type="molecule type" value="Genomic_DNA"/>
</dbReference>
<proteinExistence type="predicted"/>
<keyword evidence="4" id="KW-1185">Reference proteome</keyword>
<dbReference type="InterPro" id="IPR024451">
    <property type="entry name" value="TraG_N_Bacteroidetes"/>
</dbReference>
<feature type="domain" description="TraG P-loop" evidence="2">
    <location>
        <begin position="418"/>
        <end position="831"/>
    </location>
</feature>
<dbReference type="NCBIfam" id="TIGR03783">
    <property type="entry name" value="Bac_Flav_CT_G"/>
    <property type="match status" value="1"/>
</dbReference>
<dbReference type="Proteomes" id="UP000245489">
    <property type="component" value="Unassembled WGS sequence"/>
</dbReference>
<organism evidence="3 4">
    <name type="scientific">Arcicella aurantiaca</name>
    <dbReference type="NCBI Taxonomy" id="591202"/>
    <lineage>
        <taxon>Bacteria</taxon>
        <taxon>Pseudomonadati</taxon>
        <taxon>Bacteroidota</taxon>
        <taxon>Cytophagia</taxon>
        <taxon>Cytophagales</taxon>
        <taxon>Flectobacillaceae</taxon>
        <taxon>Arcicella</taxon>
    </lineage>
</organism>
<evidence type="ECO:0000259" key="2">
    <source>
        <dbReference type="Pfam" id="PF19044"/>
    </source>
</evidence>
<sequence>MINPRKIKDIKDIFPILSIDSSIDPKFNIIVSKNADLTIAFEVALPEVFTLSSDSYNAIHDTFVKAIRVLPVGYILHKQDWYFEDMYVFNPNAERYATMDRLGIDNEQHFSERPFMTQKCYLFLTLPSADVKKRSSLNSSILKRQLVPKQVLDKATWTQFIDIVKQFTSILNNSKFLSLKTMTYEDLAGEKGYYQQYFTLNLGDNTLGDITIGDKQGTFKVGNNHTYTYSINDLQDFPQEVVSNSTYAPFSSDAHSMPLSFASPLGILLPFNHIYNQVMVIENGDALTNRLTAENKRHQSFAAISKENEASILFKDSFMTEMKVNGRKPVSVHYNILTWDKDLDIVDENRSNIAAALSDLGFTPRQSVYDAETLFWSCLGGNIAEIGLDNLSTVFVEEAVSLMTFEENYKDNPLSPYGIRLIDRFGKPIMFDPFIDGMKMNLIANRNFLIVGPSGSGKSFMTNNMMYYMLNSGFHAVIVDVGNSYKRLCQYMGGRYITFEANKPLSFNPFFFKNNSTDSETEQSIAELLISLWKSNKEAIEIAKSEETSVSNMVHYYYEHLRKLGINAPFPCFDNFYEFAKEHYTELFKQDGGREKDFDLDNFLYVLKVYYKDGTYGYLLNSRTNIDLVELPFVVFELDNIKDHPVLFPVVTIMIMTTYIRKLMTIKGHNLIKTLVIEEAWKALSKPAFAGFLLWAFKTVRKHNGAMGVVTQEIDDLVGNQFVKDAIINNADTKFLLDQRKYANRFGEVQQVFGLSDNQSMQVLSVGRTLDDSRKYREMCVLMGDHAKVYGIEVSPTFHALFTTDKTDVEQINELSQKMGSTIRGVKAFARGERIKV</sequence>
<evidence type="ECO:0000313" key="3">
    <source>
        <dbReference type="EMBL" id="PWK16795.1"/>
    </source>
</evidence>
<dbReference type="InterPro" id="IPR027417">
    <property type="entry name" value="P-loop_NTPase"/>
</dbReference>
<comment type="caution">
    <text evidence="3">The sequence shown here is derived from an EMBL/GenBank/DDBJ whole genome shotgun (WGS) entry which is preliminary data.</text>
</comment>
<name>A0A316DFU2_9BACT</name>
<evidence type="ECO:0000313" key="4">
    <source>
        <dbReference type="Proteomes" id="UP000245489"/>
    </source>
</evidence>
<dbReference type="PANTHER" id="PTHR38467:SF1">
    <property type="entry name" value="CONJUGATIVE TRANSFER: ASSEMBLY"/>
    <property type="match status" value="1"/>
</dbReference>
<dbReference type="InterPro" id="IPR022509">
    <property type="entry name" value="Conjugation_ATPase_TraG"/>
</dbReference>
<feature type="domain" description="TraG N-terminal Bacteroidetes" evidence="1">
    <location>
        <begin position="4"/>
        <end position="60"/>
    </location>
</feature>
<accession>A0A316DFU2</accession>
<dbReference type="Pfam" id="PF19044">
    <property type="entry name" value="P-loop_TraG"/>
    <property type="match status" value="1"/>
</dbReference>
<evidence type="ECO:0000259" key="1">
    <source>
        <dbReference type="Pfam" id="PF12991"/>
    </source>
</evidence>
<dbReference type="SUPFAM" id="SSF52540">
    <property type="entry name" value="P-loop containing nucleoside triphosphate hydrolases"/>
    <property type="match status" value="1"/>
</dbReference>
<dbReference type="OrthoDB" id="596266at2"/>
<dbReference type="PANTHER" id="PTHR38467">
    <property type="match status" value="1"/>
</dbReference>
<gene>
    <name evidence="3" type="ORF">LV89_04753</name>
</gene>
<dbReference type="RefSeq" id="WP_109745418.1">
    <property type="nucleotide sequence ID" value="NZ_QGGO01000044.1"/>
</dbReference>
<dbReference type="InterPro" id="IPR053155">
    <property type="entry name" value="F-pilin_assembly_TraC"/>
</dbReference>
<dbReference type="AlphaFoldDB" id="A0A316DFU2"/>
<dbReference type="InterPro" id="IPR043964">
    <property type="entry name" value="P-loop_TraG"/>
</dbReference>